<dbReference type="Pfam" id="PF18911">
    <property type="entry name" value="PKD_4"/>
    <property type="match status" value="1"/>
</dbReference>
<dbReference type="SMART" id="SM00089">
    <property type="entry name" value="PKD"/>
    <property type="match status" value="1"/>
</dbReference>
<proteinExistence type="predicted"/>
<dbReference type="EMBL" id="QKYV01000001">
    <property type="protein sequence ID" value="PZW43740.1"/>
    <property type="molecule type" value="Genomic_DNA"/>
</dbReference>
<dbReference type="InterPro" id="IPR022409">
    <property type="entry name" value="PKD/Chitinase_dom"/>
</dbReference>
<dbReference type="Pfam" id="PF18962">
    <property type="entry name" value="Por_Secre_tail"/>
    <property type="match status" value="1"/>
</dbReference>
<name>A0A2W7K833_9FLAO</name>
<protein>
    <submittedName>
        <fullName evidence="3">Putative secreted protein (Por secretion system target)</fullName>
    </submittedName>
</protein>
<dbReference type="AlphaFoldDB" id="A0A2W7K833"/>
<dbReference type="Gene3D" id="2.60.40.10">
    <property type="entry name" value="Immunoglobulins"/>
    <property type="match status" value="1"/>
</dbReference>
<dbReference type="InterPro" id="IPR000601">
    <property type="entry name" value="PKD_dom"/>
</dbReference>
<dbReference type="InterPro" id="IPR036514">
    <property type="entry name" value="SGNH_hydro_sf"/>
</dbReference>
<dbReference type="InterPro" id="IPR013783">
    <property type="entry name" value="Ig-like_fold"/>
</dbReference>
<comment type="caution">
    <text evidence="3">The sequence shown here is derived from an EMBL/GenBank/DDBJ whole genome shotgun (WGS) entry which is preliminary data.</text>
</comment>
<organism evidence="3 4">
    <name type="scientific">Mesonia algae</name>
    <dbReference type="NCBI Taxonomy" id="213248"/>
    <lineage>
        <taxon>Bacteria</taxon>
        <taxon>Pseudomonadati</taxon>
        <taxon>Bacteroidota</taxon>
        <taxon>Flavobacteriia</taxon>
        <taxon>Flavobacteriales</taxon>
        <taxon>Flavobacteriaceae</taxon>
        <taxon>Mesonia</taxon>
    </lineage>
</organism>
<sequence>MKYAFVTSILIFLSVFTVQGQINKKVLFIGNSYTGVNNLPLLVQNIAIDMGDVLVYDSNTPGGYRFMNHATHTTTLNKINAQAWDYVVLQAQSQETSWSNAQMQTELYPYAAALSNAIRTNNECTQPMFYMTWGRENGDSSNCGNAPWVCTYEGMDDAIKNTYNFMAADNEAEVAPVGAVWRYLRTHYPTIDLYAADGSHPSLEGSYAAACVFYTMIYKKDPLGITWNSSLSSLDADRIKMATKNIVFDQIPTWDFTVNPAKADYSEVINGDQITFTNTSDDFDSLLWDFGDGNTSTDLHPIHSYGAVGDYNISLTVYKCGKWDTMVKTVSIVQLTNKNALLEQIEIYPNPVKDKLSISLNSTYYNILLELYDLSGKLMLTTKHKQGKDLKADMSHLSSGIYLMKLSTEKHTFVSKILKK</sequence>
<keyword evidence="1" id="KW-0732">Signal</keyword>
<evidence type="ECO:0000313" key="4">
    <source>
        <dbReference type="Proteomes" id="UP000249542"/>
    </source>
</evidence>
<dbReference type="GO" id="GO:0016788">
    <property type="term" value="F:hydrolase activity, acting on ester bonds"/>
    <property type="evidence" value="ECO:0007669"/>
    <property type="project" value="UniProtKB-ARBA"/>
</dbReference>
<reference evidence="3 4" key="1">
    <citation type="submission" date="2018-06" db="EMBL/GenBank/DDBJ databases">
        <title>Genomic Encyclopedia of Archaeal and Bacterial Type Strains, Phase II (KMG-II): from individual species to whole genera.</title>
        <authorList>
            <person name="Goeker M."/>
        </authorList>
    </citation>
    <scope>NUCLEOTIDE SEQUENCE [LARGE SCALE GENOMIC DNA]</scope>
    <source>
        <strain evidence="3 4">DSM 15361</strain>
    </source>
</reference>
<accession>A0A2W7K833</accession>
<dbReference type="CDD" id="cd00146">
    <property type="entry name" value="PKD"/>
    <property type="match status" value="1"/>
</dbReference>
<keyword evidence="4" id="KW-1185">Reference proteome</keyword>
<dbReference type="SUPFAM" id="SSF49299">
    <property type="entry name" value="PKD domain"/>
    <property type="match status" value="1"/>
</dbReference>
<feature type="domain" description="PKD" evidence="2">
    <location>
        <begin position="277"/>
        <end position="317"/>
    </location>
</feature>
<dbReference type="InterPro" id="IPR026444">
    <property type="entry name" value="Secre_tail"/>
</dbReference>
<dbReference type="Proteomes" id="UP000249542">
    <property type="component" value="Unassembled WGS sequence"/>
</dbReference>
<dbReference type="NCBIfam" id="TIGR04183">
    <property type="entry name" value="Por_Secre_tail"/>
    <property type="match status" value="1"/>
</dbReference>
<dbReference type="Gene3D" id="3.40.50.1110">
    <property type="entry name" value="SGNH hydrolase"/>
    <property type="match status" value="1"/>
</dbReference>
<dbReference type="InterPro" id="IPR035986">
    <property type="entry name" value="PKD_dom_sf"/>
</dbReference>
<gene>
    <name evidence="3" type="ORF">LX95_00064</name>
</gene>
<evidence type="ECO:0000256" key="1">
    <source>
        <dbReference type="ARBA" id="ARBA00022729"/>
    </source>
</evidence>
<evidence type="ECO:0000259" key="2">
    <source>
        <dbReference type="PROSITE" id="PS50093"/>
    </source>
</evidence>
<dbReference type="PROSITE" id="PS50093">
    <property type="entry name" value="PKD"/>
    <property type="match status" value="1"/>
</dbReference>
<dbReference type="RefSeq" id="WP_111539436.1">
    <property type="nucleotide sequence ID" value="NZ_QKYV01000001.1"/>
</dbReference>
<evidence type="ECO:0000313" key="3">
    <source>
        <dbReference type="EMBL" id="PZW43740.1"/>
    </source>
</evidence>